<feature type="transmembrane region" description="Helical" evidence="9">
    <location>
        <begin position="108"/>
        <end position="129"/>
    </location>
</feature>
<dbReference type="Proteomes" id="UP000749471">
    <property type="component" value="Unassembled WGS sequence"/>
</dbReference>
<evidence type="ECO:0000256" key="7">
    <source>
        <dbReference type="ARBA" id="ARBA00023136"/>
    </source>
</evidence>
<comment type="similarity">
    <text evidence="8">Belongs to the NhaC Na(+)/H(+) (TC 2.A.35) antiporter family.</text>
</comment>
<dbReference type="Pfam" id="PF03553">
    <property type="entry name" value="Na_H_antiporter"/>
    <property type="match status" value="1"/>
</dbReference>
<feature type="transmembrane region" description="Helical" evidence="9">
    <location>
        <begin position="34"/>
        <end position="49"/>
    </location>
</feature>
<keyword evidence="6 9" id="KW-1133">Transmembrane helix</keyword>
<evidence type="ECO:0000313" key="12">
    <source>
        <dbReference type="Proteomes" id="UP000749471"/>
    </source>
</evidence>
<keyword evidence="5 9" id="KW-0812">Transmembrane</keyword>
<dbReference type="PANTHER" id="PTHR33451">
    <property type="entry name" value="MALATE-2H(+)/NA(+)-LACTATE ANTIPORTER"/>
    <property type="match status" value="1"/>
</dbReference>
<evidence type="ECO:0000256" key="1">
    <source>
        <dbReference type="ARBA" id="ARBA00004651"/>
    </source>
</evidence>
<comment type="caution">
    <text evidence="11">The sequence shown here is derived from an EMBL/GenBank/DDBJ whole genome shotgun (WGS) entry which is preliminary data.</text>
</comment>
<evidence type="ECO:0000256" key="9">
    <source>
        <dbReference type="SAM" id="Phobius"/>
    </source>
</evidence>
<evidence type="ECO:0000256" key="5">
    <source>
        <dbReference type="ARBA" id="ARBA00022692"/>
    </source>
</evidence>
<organism evidence="11 12">
    <name type="scientific">Tissierella simiarum</name>
    <dbReference type="NCBI Taxonomy" id="2841534"/>
    <lineage>
        <taxon>Bacteria</taxon>
        <taxon>Bacillati</taxon>
        <taxon>Bacillota</taxon>
        <taxon>Tissierellia</taxon>
        <taxon>Tissierellales</taxon>
        <taxon>Tissierellaceae</taxon>
        <taxon>Tissierella</taxon>
    </lineage>
</organism>
<reference evidence="11 12" key="1">
    <citation type="submission" date="2021-06" db="EMBL/GenBank/DDBJ databases">
        <authorList>
            <person name="Sun Q."/>
            <person name="Li D."/>
        </authorList>
    </citation>
    <scope>NUCLEOTIDE SEQUENCE [LARGE SCALE GENOMIC DNA]</scope>
    <source>
        <strain evidence="11 12">MSJ-40</strain>
    </source>
</reference>
<feature type="transmembrane region" description="Helical" evidence="9">
    <location>
        <begin position="311"/>
        <end position="329"/>
    </location>
</feature>
<proteinExistence type="inferred from homology"/>
<keyword evidence="3" id="KW-0050">Antiport</keyword>
<dbReference type="InterPro" id="IPR052180">
    <property type="entry name" value="NhaC_Na-H+_Antiporter"/>
</dbReference>
<sequence length="468" mass="50015">MKEARKPRLWEALVPVLGMMLLIVVGILKFELEPHIPIVLACFLAAVMAKKVGHTWDNILGGMLESINRALEALIIVMIVGMLIGSWVSSGTVPAMVYYGLGLISPKIFLPTGAILCAVVSVATGSAWTSAGTVGIALMSIAEGLGINPALAAGMVISGAYFGDKLSPLSDSTNVAAATAETPLYDHVGAMISTTLPSFVIALIIYAIVGIRMGTGNFDPSRVELIRSTILKNFNINPWLMLPPLFVIFAAVKRIPGIPSLLAATGLGGLFGMIFQGRGLGEVLQTFHHGFKGETGVEVVDKLLNRGGVESMMWTISLIIFALAFGGILEKSGFTEAILGRIVTKVKSIGGLVTLTIVTGIICDFILTDQYLSIIVPGRMYAKAFDDRNLDRKFLSRTLEDGATLWSALCPWNGCGAYQAATLGVSTFSYLPYAFLNIINPILAIIFAYMGIAIFYKEKDGIESIKVD</sequence>
<feature type="transmembrane region" description="Helical" evidence="9">
    <location>
        <begin position="349"/>
        <end position="367"/>
    </location>
</feature>
<keyword evidence="4" id="KW-1003">Cell membrane</keyword>
<evidence type="ECO:0000313" key="11">
    <source>
        <dbReference type="EMBL" id="MBU5436758.1"/>
    </source>
</evidence>
<dbReference type="NCBIfam" id="TIGR00931">
    <property type="entry name" value="antiport_nhaC"/>
    <property type="match status" value="1"/>
</dbReference>
<feature type="transmembrane region" description="Helical" evidence="9">
    <location>
        <begin position="12"/>
        <end position="28"/>
    </location>
</feature>
<evidence type="ECO:0000256" key="3">
    <source>
        <dbReference type="ARBA" id="ARBA00022449"/>
    </source>
</evidence>
<feature type="transmembrane region" description="Helical" evidence="9">
    <location>
        <begin position="188"/>
        <end position="209"/>
    </location>
</feature>
<gene>
    <name evidence="11" type="primary">nhaC</name>
    <name evidence="11" type="ORF">KQI42_01990</name>
</gene>
<evidence type="ECO:0000256" key="6">
    <source>
        <dbReference type="ARBA" id="ARBA00022989"/>
    </source>
</evidence>
<feature type="transmembrane region" description="Helical" evidence="9">
    <location>
        <begin position="70"/>
        <end position="88"/>
    </location>
</feature>
<dbReference type="EMBL" id="JAHLPM010000001">
    <property type="protein sequence ID" value="MBU5436758.1"/>
    <property type="molecule type" value="Genomic_DNA"/>
</dbReference>
<dbReference type="InterPro" id="IPR018461">
    <property type="entry name" value="Na/H_Antiport_NhaC-like_C"/>
</dbReference>
<evidence type="ECO:0000256" key="2">
    <source>
        <dbReference type="ARBA" id="ARBA00022448"/>
    </source>
</evidence>
<protein>
    <submittedName>
        <fullName evidence="11">Na+/H+ antiporter NhaC</fullName>
    </submittedName>
</protein>
<comment type="subcellular location">
    <subcellularLocation>
        <location evidence="1">Cell membrane</location>
        <topology evidence="1">Multi-pass membrane protein</topology>
    </subcellularLocation>
</comment>
<keyword evidence="12" id="KW-1185">Reference proteome</keyword>
<feature type="transmembrane region" description="Helical" evidence="9">
    <location>
        <begin position="141"/>
        <end position="162"/>
    </location>
</feature>
<evidence type="ECO:0000256" key="8">
    <source>
        <dbReference type="ARBA" id="ARBA00038435"/>
    </source>
</evidence>
<dbReference type="PANTHER" id="PTHR33451:SF3">
    <property type="entry name" value="MALATE-2H(+)_NA(+)-LACTATE ANTIPORTER"/>
    <property type="match status" value="1"/>
</dbReference>
<dbReference type="RefSeq" id="WP_216516193.1">
    <property type="nucleotide sequence ID" value="NZ_JAHLPM010000001.1"/>
</dbReference>
<evidence type="ECO:0000256" key="4">
    <source>
        <dbReference type="ARBA" id="ARBA00022475"/>
    </source>
</evidence>
<feature type="transmembrane region" description="Helical" evidence="9">
    <location>
        <begin position="433"/>
        <end position="456"/>
    </location>
</feature>
<evidence type="ECO:0000259" key="10">
    <source>
        <dbReference type="Pfam" id="PF03553"/>
    </source>
</evidence>
<dbReference type="InterPro" id="IPR004770">
    <property type="entry name" value="Na/H_antiport_NhaC"/>
</dbReference>
<feature type="domain" description="Na+/H+ antiporter NhaC-like C-terminal" evidence="10">
    <location>
        <begin position="159"/>
        <end position="452"/>
    </location>
</feature>
<keyword evidence="2" id="KW-0813">Transport</keyword>
<accession>A0ABS6E1H8</accession>
<name>A0ABS6E1H8_9FIRM</name>
<keyword evidence="7 9" id="KW-0472">Membrane</keyword>